<organism evidence="2 3">
    <name type="scientific">Kineococcus radiotolerans (strain ATCC BAA-149 / DSM 14245 / SRS30216)</name>
    <dbReference type="NCBI Taxonomy" id="266940"/>
    <lineage>
        <taxon>Bacteria</taxon>
        <taxon>Bacillati</taxon>
        <taxon>Actinomycetota</taxon>
        <taxon>Actinomycetes</taxon>
        <taxon>Kineosporiales</taxon>
        <taxon>Kineosporiaceae</taxon>
        <taxon>Kineococcus</taxon>
    </lineage>
</organism>
<reference evidence="3" key="1">
    <citation type="journal article" date="2008" name="PLoS ONE">
        <title>Survival in nuclear waste, extreme resistance, and potential applications gleaned from the genome sequence of Kineococcus radiotolerans SRS30216.</title>
        <authorList>
            <person name="Bagwell C.E."/>
            <person name="Bhat S."/>
            <person name="Hawkins G.M."/>
            <person name="Smith B.W."/>
            <person name="Biswas T."/>
            <person name="Hoover T.R."/>
            <person name="Saunders E."/>
            <person name="Han C.S."/>
            <person name="Tsodikov O.V."/>
            <person name="Shimkets L.J."/>
        </authorList>
    </citation>
    <scope>NUCLEOTIDE SEQUENCE [LARGE SCALE GENOMIC DNA]</scope>
    <source>
        <strain evidence="3">ATCC BAA-149 / DSM 14245 / SRS30216</strain>
    </source>
</reference>
<dbReference type="AlphaFoldDB" id="A6W9J9"/>
<dbReference type="KEGG" id="kra:Krad_2003"/>
<keyword evidence="3" id="KW-1185">Reference proteome</keyword>
<accession>A6W9J9</accession>
<feature type="compositionally biased region" description="Basic and acidic residues" evidence="1">
    <location>
        <begin position="56"/>
        <end position="73"/>
    </location>
</feature>
<gene>
    <name evidence="2" type="ordered locus">Krad_2003</name>
</gene>
<dbReference type="HOGENOM" id="CLU_2699793_0_0_11"/>
<feature type="compositionally biased region" description="Basic and acidic residues" evidence="1">
    <location>
        <begin position="36"/>
        <end position="48"/>
    </location>
</feature>
<dbReference type="EMBL" id="CP000750">
    <property type="protein sequence ID" value="ABS03488.1"/>
    <property type="molecule type" value="Genomic_DNA"/>
</dbReference>
<evidence type="ECO:0000313" key="3">
    <source>
        <dbReference type="Proteomes" id="UP000001116"/>
    </source>
</evidence>
<feature type="compositionally biased region" description="Low complexity" evidence="1">
    <location>
        <begin position="1"/>
        <end position="13"/>
    </location>
</feature>
<proteinExistence type="predicted"/>
<sequence length="73" mass="8116">MRRSSTRVPVRPRLYPHVRVESGRETSAPATATPGDGHRALLREEAPRPEAAVAPARRDQDERAMTERRASDG</sequence>
<evidence type="ECO:0000256" key="1">
    <source>
        <dbReference type="SAM" id="MobiDB-lite"/>
    </source>
</evidence>
<feature type="region of interest" description="Disordered" evidence="1">
    <location>
        <begin position="1"/>
        <end position="73"/>
    </location>
</feature>
<dbReference type="Proteomes" id="UP000001116">
    <property type="component" value="Chromosome"/>
</dbReference>
<name>A6W9J9_KINRD</name>
<evidence type="ECO:0000313" key="2">
    <source>
        <dbReference type="EMBL" id="ABS03488.1"/>
    </source>
</evidence>
<dbReference type="STRING" id="266940.Krad_2003"/>
<protein>
    <submittedName>
        <fullName evidence="2">Uncharacterized protein</fullName>
    </submittedName>
</protein>